<dbReference type="EMBL" id="BLXT01005114">
    <property type="protein sequence ID" value="GFO19910.1"/>
    <property type="molecule type" value="Genomic_DNA"/>
</dbReference>
<dbReference type="Proteomes" id="UP000735302">
    <property type="component" value="Unassembled WGS sequence"/>
</dbReference>
<feature type="region of interest" description="Disordered" evidence="1">
    <location>
        <begin position="1"/>
        <end position="21"/>
    </location>
</feature>
<organism evidence="2 3">
    <name type="scientific">Plakobranchus ocellatus</name>
    <dbReference type="NCBI Taxonomy" id="259542"/>
    <lineage>
        <taxon>Eukaryota</taxon>
        <taxon>Metazoa</taxon>
        <taxon>Spiralia</taxon>
        <taxon>Lophotrochozoa</taxon>
        <taxon>Mollusca</taxon>
        <taxon>Gastropoda</taxon>
        <taxon>Heterobranchia</taxon>
        <taxon>Euthyneura</taxon>
        <taxon>Panpulmonata</taxon>
        <taxon>Sacoglossa</taxon>
        <taxon>Placobranchoidea</taxon>
        <taxon>Plakobranchidae</taxon>
        <taxon>Plakobranchus</taxon>
    </lineage>
</organism>
<feature type="region of interest" description="Disordered" evidence="1">
    <location>
        <begin position="71"/>
        <end position="105"/>
    </location>
</feature>
<reference evidence="2 3" key="1">
    <citation type="journal article" date="2021" name="Elife">
        <title>Chloroplast acquisition without the gene transfer in kleptoplastic sea slugs, Plakobranchus ocellatus.</title>
        <authorList>
            <person name="Maeda T."/>
            <person name="Takahashi S."/>
            <person name="Yoshida T."/>
            <person name="Shimamura S."/>
            <person name="Takaki Y."/>
            <person name="Nagai Y."/>
            <person name="Toyoda A."/>
            <person name="Suzuki Y."/>
            <person name="Arimoto A."/>
            <person name="Ishii H."/>
            <person name="Satoh N."/>
            <person name="Nishiyama T."/>
            <person name="Hasebe M."/>
            <person name="Maruyama T."/>
            <person name="Minagawa J."/>
            <person name="Obokata J."/>
            <person name="Shigenobu S."/>
        </authorList>
    </citation>
    <scope>NUCLEOTIDE SEQUENCE [LARGE SCALE GENOMIC DNA]</scope>
</reference>
<proteinExistence type="predicted"/>
<evidence type="ECO:0000313" key="2">
    <source>
        <dbReference type="EMBL" id="GFO19910.1"/>
    </source>
</evidence>
<gene>
    <name evidence="2" type="ORF">PoB_004641500</name>
</gene>
<feature type="compositionally biased region" description="Polar residues" evidence="1">
    <location>
        <begin position="85"/>
        <end position="105"/>
    </location>
</feature>
<name>A0AAV4BKA4_9GAST</name>
<dbReference type="AlphaFoldDB" id="A0AAV4BKA4"/>
<evidence type="ECO:0000313" key="3">
    <source>
        <dbReference type="Proteomes" id="UP000735302"/>
    </source>
</evidence>
<evidence type="ECO:0000256" key="1">
    <source>
        <dbReference type="SAM" id="MobiDB-lite"/>
    </source>
</evidence>
<protein>
    <submittedName>
        <fullName evidence="2">Uncharacterized protein</fullName>
    </submittedName>
</protein>
<feature type="compositionally biased region" description="Low complexity" evidence="1">
    <location>
        <begin position="35"/>
        <end position="51"/>
    </location>
</feature>
<sequence length="121" mass="13442">MHRTPPKFSSPSHHIRKLSERPSMWLSRKYTSVPMPSSVSRVRAPPSASRVGSKPVHNKVISGFRALRRAGARTRDRGVPAYLTADTQANLPPTPSGTPATEGSLQMSGRVYYQLCYRRPN</sequence>
<comment type="caution">
    <text evidence="2">The sequence shown here is derived from an EMBL/GenBank/DDBJ whole genome shotgun (WGS) entry which is preliminary data.</text>
</comment>
<accession>A0AAV4BKA4</accession>
<feature type="region of interest" description="Disordered" evidence="1">
    <location>
        <begin position="35"/>
        <end position="54"/>
    </location>
</feature>
<keyword evidence="3" id="KW-1185">Reference proteome</keyword>